<comment type="caution">
    <text evidence="2">The sequence shown here is derived from an EMBL/GenBank/DDBJ whole genome shotgun (WGS) entry which is preliminary data.</text>
</comment>
<dbReference type="Proteomes" id="UP000242791">
    <property type="component" value="Unassembled WGS sequence"/>
</dbReference>
<organism evidence="2 3">
    <name type="scientific">Blastomyces percursus</name>
    <dbReference type="NCBI Taxonomy" id="1658174"/>
    <lineage>
        <taxon>Eukaryota</taxon>
        <taxon>Fungi</taxon>
        <taxon>Dikarya</taxon>
        <taxon>Ascomycota</taxon>
        <taxon>Pezizomycotina</taxon>
        <taxon>Eurotiomycetes</taxon>
        <taxon>Eurotiomycetidae</taxon>
        <taxon>Onygenales</taxon>
        <taxon>Ajellomycetaceae</taxon>
        <taxon>Blastomyces</taxon>
    </lineage>
</organism>
<evidence type="ECO:0000313" key="2">
    <source>
        <dbReference type="EMBL" id="OJD22953.1"/>
    </source>
</evidence>
<dbReference type="VEuPathDB" id="FungiDB:ACJ73_05692"/>
<dbReference type="AlphaFoldDB" id="A0A1J9Q329"/>
<gene>
    <name evidence="2" type="ORF">ACJ73_05692</name>
</gene>
<dbReference type="STRING" id="1658174.A0A1J9Q329"/>
<sequence>MIVERALGAVEVDVVTEVAEAALKRLKKILAATDSTAKAGQKRAREDDGNAATANDSSSTSNGTAAPSAEAGAPPAKKVDARES</sequence>
<evidence type="ECO:0000313" key="3">
    <source>
        <dbReference type="Proteomes" id="UP000242791"/>
    </source>
</evidence>
<name>A0A1J9Q329_9EURO</name>
<protein>
    <submittedName>
        <fullName evidence="2">Uncharacterized protein</fullName>
    </submittedName>
</protein>
<dbReference type="EMBL" id="LGTZ01000914">
    <property type="protein sequence ID" value="OJD22953.1"/>
    <property type="molecule type" value="Genomic_DNA"/>
</dbReference>
<feature type="compositionally biased region" description="Low complexity" evidence="1">
    <location>
        <begin position="50"/>
        <end position="76"/>
    </location>
</feature>
<reference evidence="2 3" key="1">
    <citation type="submission" date="2015-08" db="EMBL/GenBank/DDBJ databases">
        <title>Emmonsia species relationships and genome sequence.</title>
        <authorList>
            <person name="Cuomo C.A."/>
            <person name="Schwartz I.S."/>
            <person name="Kenyon C."/>
            <person name="De Hoog G.S."/>
            <person name="Govender N.P."/>
            <person name="Botha A."/>
            <person name="Moreno L."/>
            <person name="De Vries M."/>
            <person name="Munoz J.F."/>
            <person name="Stielow J.B."/>
        </authorList>
    </citation>
    <scope>NUCLEOTIDE SEQUENCE [LARGE SCALE GENOMIC DNA]</scope>
    <source>
        <strain evidence="2 3">EI222</strain>
    </source>
</reference>
<evidence type="ECO:0000256" key="1">
    <source>
        <dbReference type="SAM" id="MobiDB-lite"/>
    </source>
</evidence>
<keyword evidence="3" id="KW-1185">Reference proteome</keyword>
<proteinExistence type="predicted"/>
<accession>A0A1J9Q329</accession>
<feature type="region of interest" description="Disordered" evidence="1">
    <location>
        <begin position="34"/>
        <end position="84"/>
    </location>
</feature>